<protein>
    <submittedName>
        <fullName evidence="7">AI-2E family transporter</fullName>
    </submittedName>
</protein>
<sequence length="362" mass="37745">MALSPQQQVRYWGIAAAVFIAFLWLMGNTLLPFIIGAAIAYLLNPLARRLVAAGVPRTAATALITAAAVLLLVLLALVVVPFLAGQVTALVDALPGLIQHLREQLDQRYPNLFAEGSAVRRGLAGMEDSLRAGGLKVLTSVLSSSLALVDFVLVVVLSPVVAFYLLMDWDRLIAAIDDLLPREHAPVVRRLARESDEVLGGFLRGQMSVCALLGVFYALALAAIGLQFGVVVGLLAGLVSFIPFVGSILGGVLSLGLALFQFWGAWGFVAAVGAVFAAGQMIEGNVLTPMILGDKIKLHPVWLIFALSAFGALLGFPGLLIAVPAAAVIGVLARFAVAQYKSGRLYAGPSAGAGGGGRDAAE</sequence>
<evidence type="ECO:0000313" key="8">
    <source>
        <dbReference type="Proteomes" id="UP000474957"/>
    </source>
</evidence>
<keyword evidence="4 6" id="KW-1133">Transmembrane helix</keyword>
<keyword evidence="5 6" id="KW-0472">Membrane</keyword>
<evidence type="ECO:0000256" key="2">
    <source>
        <dbReference type="ARBA" id="ARBA00009773"/>
    </source>
</evidence>
<feature type="transmembrane region" description="Helical" evidence="6">
    <location>
        <begin position="262"/>
        <end position="282"/>
    </location>
</feature>
<dbReference type="GO" id="GO:0055085">
    <property type="term" value="P:transmembrane transport"/>
    <property type="evidence" value="ECO:0007669"/>
    <property type="project" value="TreeGrafter"/>
</dbReference>
<proteinExistence type="inferred from homology"/>
<comment type="similarity">
    <text evidence="2">Belongs to the autoinducer-2 exporter (AI-2E) (TC 2.A.86) family.</text>
</comment>
<evidence type="ECO:0000256" key="6">
    <source>
        <dbReference type="SAM" id="Phobius"/>
    </source>
</evidence>
<name>A0A6L5Z5J5_9RHOB</name>
<dbReference type="AlphaFoldDB" id="A0A6L5Z5J5"/>
<evidence type="ECO:0000256" key="3">
    <source>
        <dbReference type="ARBA" id="ARBA00022692"/>
    </source>
</evidence>
<dbReference type="PANTHER" id="PTHR21716:SF64">
    <property type="entry name" value="AI-2 TRANSPORT PROTEIN TQSA"/>
    <property type="match status" value="1"/>
</dbReference>
<dbReference type="InterPro" id="IPR002549">
    <property type="entry name" value="AI-2E-like"/>
</dbReference>
<evidence type="ECO:0000256" key="1">
    <source>
        <dbReference type="ARBA" id="ARBA00004141"/>
    </source>
</evidence>
<feature type="transmembrane region" description="Helical" evidence="6">
    <location>
        <begin position="145"/>
        <end position="166"/>
    </location>
</feature>
<keyword evidence="3 6" id="KW-0812">Transmembrane</keyword>
<feature type="transmembrane region" description="Helical" evidence="6">
    <location>
        <begin position="63"/>
        <end position="84"/>
    </location>
</feature>
<evidence type="ECO:0000256" key="4">
    <source>
        <dbReference type="ARBA" id="ARBA00022989"/>
    </source>
</evidence>
<feature type="transmembrane region" description="Helical" evidence="6">
    <location>
        <begin position="209"/>
        <end position="228"/>
    </location>
</feature>
<dbReference type="GO" id="GO:0016020">
    <property type="term" value="C:membrane"/>
    <property type="evidence" value="ECO:0007669"/>
    <property type="project" value="UniProtKB-SubCell"/>
</dbReference>
<evidence type="ECO:0000256" key="5">
    <source>
        <dbReference type="ARBA" id="ARBA00023136"/>
    </source>
</evidence>
<comment type="caution">
    <text evidence="7">The sequence shown here is derived from an EMBL/GenBank/DDBJ whole genome shotgun (WGS) entry which is preliminary data.</text>
</comment>
<comment type="subcellular location">
    <subcellularLocation>
        <location evidence="1">Membrane</location>
        <topology evidence="1">Multi-pass membrane protein</topology>
    </subcellularLocation>
</comment>
<gene>
    <name evidence="7" type="ORF">GE300_17430</name>
</gene>
<evidence type="ECO:0000313" key="7">
    <source>
        <dbReference type="EMBL" id="MSU91365.1"/>
    </source>
</evidence>
<dbReference type="Pfam" id="PF01594">
    <property type="entry name" value="AI-2E_transport"/>
    <property type="match status" value="1"/>
</dbReference>
<keyword evidence="8" id="KW-1185">Reference proteome</keyword>
<dbReference type="RefSeq" id="WP_325063299.1">
    <property type="nucleotide sequence ID" value="NZ_WIND01000018.1"/>
</dbReference>
<organism evidence="7 8">
    <name type="scientific">Halovulum marinum</name>
    <dbReference type="NCBI Taxonomy" id="2662447"/>
    <lineage>
        <taxon>Bacteria</taxon>
        <taxon>Pseudomonadati</taxon>
        <taxon>Pseudomonadota</taxon>
        <taxon>Alphaproteobacteria</taxon>
        <taxon>Rhodobacterales</taxon>
        <taxon>Paracoccaceae</taxon>
        <taxon>Halovulum</taxon>
    </lineage>
</organism>
<dbReference type="Proteomes" id="UP000474957">
    <property type="component" value="Unassembled WGS sequence"/>
</dbReference>
<dbReference type="EMBL" id="WIND01000018">
    <property type="protein sequence ID" value="MSU91365.1"/>
    <property type="molecule type" value="Genomic_DNA"/>
</dbReference>
<reference evidence="7 8" key="1">
    <citation type="submission" date="2019-10" db="EMBL/GenBank/DDBJ databases">
        <title>Cognatihalovulum marinum gen. nov. sp. nov., a new member of the family Rhodobacteraceae isolated from deep seawater of the Northwest Indian Ocean.</title>
        <authorList>
            <person name="Ruan C."/>
            <person name="Wang J."/>
            <person name="Zheng X."/>
            <person name="Song L."/>
            <person name="Zhu Y."/>
            <person name="Huang Y."/>
            <person name="Lu Z."/>
            <person name="Du W."/>
            <person name="Huang L."/>
            <person name="Dai X."/>
        </authorList>
    </citation>
    <scope>NUCLEOTIDE SEQUENCE [LARGE SCALE GENOMIC DNA]</scope>
    <source>
        <strain evidence="7 8">2CG4</strain>
    </source>
</reference>
<feature type="transmembrane region" description="Helical" evidence="6">
    <location>
        <begin position="302"/>
        <end position="335"/>
    </location>
</feature>
<accession>A0A6L5Z5J5</accession>
<dbReference type="PANTHER" id="PTHR21716">
    <property type="entry name" value="TRANSMEMBRANE PROTEIN"/>
    <property type="match status" value="1"/>
</dbReference>
<feature type="transmembrane region" description="Helical" evidence="6">
    <location>
        <begin position="12"/>
        <end position="43"/>
    </location>
</feature>
<feature type="transmembrane region" description="Helical" evidence="6">
    <location>
        <begin position="234"/>
        <end position="255"/>
    </location>
</feature>